<dbReference type="Pfam" id="PF00532">
    <property type="entry name" value="Peripla_BP_1"/>
    <property type="match status" value="1"/>
</dbReference>
<evidence type="ECO:0000256" key="2">
    <source>
        <dbReference type="ARBA" id="ARBA00023015"/>
    </source>
</evidence>
<dbReference type="CDD" id="cd06267">
    <property type="entry name" value="PBP1_LacI_sugar_binding-like"/>
    <property type="match status" value="1"/>
</dbReference>
<dbReference type="EMBL" id="CP058649">
    <property type="protein sequence ID" value="QUI24950.1"/>
    <property type="molecule type" value="Genomic_DNA"/>
</dbReference>
<dbReference type="Gene3D" id="1.10.260.40">
    <property type="entry name" value="lambda repressor-like DNA-binding domains"/>
    <property type="match status" value="1"/>
</dbReference>
<gene>
    <name evidence="6" type="ORF">HZI73_22840</name>
</gene>
<dbReference type="SUPFAM" id="SSF47413">
    <property type="entry name" value="lambda repressor-like DNA-binding domains"/>
    <property type="match status" value="1"/>
</dbReference>
<dbReference type="InterPro" id="IPR028082">
    <property type="entry name" value="Peripla_BP_I"/>
</dbReference>
<evidence type="ECO:0000313" key="6">
    <source>
        <dbReference type="EMBL" id="QUI24950.1"/>
    </source>
</evidence>
<dbReference type="InterPro" id="IPR001761">
    <property type="entry name" value="Peripla_BP/Lac1_sug-bd_dom"/>
</dbReference>
<keyword evidence="3 6" id="KW-0238">DNA-binding</keyword>
<dbReference type="SUPFAM" id="SSF53822">
    <property type="entry name" value="Periplasmic binding protein-like I"/>
    <property type="match status" value="1"/>
</dbReference>
<sequence>MEVSGISTIKDVAKYTGLSIATISKYINGGNVLEENRRMIQEAIDVLDYRRNEIARGLKTNKTMTIGVLLPSLENIFFTSIVSIIEGILQQKGYGTIICDFKEDPTLERKKLEFLLNKHVDGIIMVSYSKEKEHIQALLDKKIPIILLDRMIKGLECDIVLADNLNASYQAVEELIIRKHRRIGIICGPDHTYTAEERKKGYVRVHHDYDVTIDDKLIRNGDYTVESGYQALVDLWKMEHPPSSILVTNYEMTIGAIMAVNDLNIRIPDDLSLIGFDNIQMAKVVRPPLSIVEQPMKEIGETAAKLMLKRLNNDYGDFPEVYRLKTNVHIKESVSTNI</sequence>
<evidence type="ECO:0000313" key="7">
    <source>
        <dbReference type="Proteomes" id="UP000683246"/>
    </source>
</evidence>
<feature type="domain" description="HTH lacI-type" evidence="5">
    <location>
        <begin position="7"/>
        <end position="60"/>
    </location>
</feature>
<dbReference type="AlphaFoldDB" id="A0A8J8MNB3"/>
<evidence type="ECO:0000259" key="5">
    <source>
        <dbReference type="PROSITE" id="PS50932"/>
    </source>
</evidence>
<dbReference type="InterPro" id="IPR000843">
    <property type="entry name" value="HTH_LacI"/>
</dbReference>
<protein>
    <submittedName>
        <fullName evidence="6">LacI family DNA-binding transcriptional regulator</fullName>
    </submittedName>
</protein>
<dbReference type="KEGG" id="vpy:HZI73_22840"/>
<organism evidence="6 7">
    <name type="scientific">Vallitalea pronyensis</name>
    <dbReference type="NCBI Taxonomy" id="1348613"/>
    <lineage>
        <taxon>Bacteria</taxon>
        <taxon>Bacillati</taxon>
        <taxon>Bacillota</taxon>
        <taxon>Clostridia</taxon>
        <taxon>Lachnospirales</taxon>
        <taxon>Vallitaleaceae</taxon>
        <taxon>Vallitalea</taxon>
    </lineage>
</organism>
<keyword evidence="4" id="KW-0804">Transcription</keyword>
<proteinExistence type="predicted"/>
<dbReference type="PANTHER" id="PTHR30146">
    <property type="entry name" value="LACI-RELATED TRANSCRIPTIONAL REPRESSOR"/>
    <property type="match status" value="1"/>
</dbReference>
<dbReference type="Gene3D" id="3.40.50.2300">
    <property type="match status" value="2"/>
</dbReference>
<keyword evidence="2" id="KW-0805">Transcription regulation</keyword>
<dbReference type="GO" id="GO:0000976">
    <property type="term" value="F:transcription cis-regulatory region binding"/>
    <property type="evidence" value="ECO:0007669"/>
    <property type="project" value="TreeGrafter"/>
</dbReference>
<evidence type="ECO:0000256" key="4">
    <source>
        <dbReference type="ARBA" id="ARBA00023163"/>
    </source>
</evidence>
<dbReference type="SMART" id="SM00354">
    <property type="entry name" value="HTH_LACI"/>
    <property type="match status" value="1"/>
</dbReference>
<reference evidence="6" key="1">
    <citation type="submission" date="2020-07" db="EMBL/GenBank/DDBJ databases">
        <title>Vallitalea pronyensis genome.</title>
        <authorList>
            <person name="Postec A."/>
        </authorList>
    </citation>
    <scope>NUCLEOTIDE SEQUENCE</scope>
    <source>
        <strain evidence="6">FatNI3</strain>
    </source>
</reference>
<dbReference type="Proteomes" id="UP000683246">
    <property type="component" value="Chromosome"/>
</dbReference>
<evidence type="ECO:0000256" key="3">
    <source>
        <dbReference type="ARBA" id="ARBA00023125"/>
    </source>
</evidence>
<name>A0A8J8MNB3_9FIRM</name>
<dbReference type="PROSITE" id="PS50932">
    <property type="entry name" value="HTH_LACI_2"/>
    <property type="match status" value="1"/>
</dbReference>
<keyword evidence="7" id="KW-1185">Reference proteome</keyword>
<accession>A0A8J8MNB3</accession>
<dbReference type="PANTHER" id="PTHR30146:SF148">
    <property type="entry name" value="HTH-TYPE TRANSCRIPTIONAL REPRESSOR PURR-RELATED"/>
    <property type="match status" value="1"/>
</dbReference>
<dbReference type="InterPro" id="IPR010982">
    <property type="entry name" value="Lambda_DNA-bd_dom_sf"/>
</dbReference>
<keyword evidence="1" id="KW-0678">Repressor</keyword>
<evidence type="ECO:0000256" key="1">
    <source>
        <dbReference type="ARBA" id="ARBA00022491"/>
    </source>
</evidence>
<dbReference type="GO" id="GO:0003700">
    <property type="term" value="F:DNA-binding transcription factor activity"/>
    <property type="evidence" value="ECO:0007669"/>
    <property type="project" value="TreeGrafter"/>
</dbReference>
<dbReference type="Pfam" id="PF00356">
    <property type="entry name" value="LacI"/>
    <property type="match status" value="1"/>
</dbReference>